<evidence type="ECO:0000313" key="2">
    <source>
        <dbReference type="Proteomes" id="UP001139104"/>
    </source>
</evidence>
<keyword evidence="2" id="KW-1185">Reference proteome</keyword>
<dbReference type="EMBL" id="JAIVFP010000001">
    <property type="protein sequence ID" value="MCI4684121.1"/>
    <property type="molecule type" value="Genomic_DNA"/>
</dbReference>
<organism evidence="1 2">
    <name type="scientific">Candidatus Rhodoblastus alkanivorans</name>
    <dbReference type="NCBI Taxonomy" id="2954117"/>
    <lineage>
        <taxon>Bacteria</taxon>
        <taxon>Pseudomonadati</taxon>
        <taxon>Pseudomonadota</taxon>
        <taxon>Alphaproteobacteria</taxon>
        <taxon>Hyphomicrobiales</taxon>
        <taxon>Rhodoblastaceae</taxon>
        <taxon>Rhodoblastus</taxon>
    </lineage>
</organism>
<evidence type="ECO:0008006" key="3">
    <source>
        <dbReference type="Google" id="ProtNLM"/>
    </source>
</evidence>
<reference evidence="1" key="1">
    <citation type="journal article" date="2022" name="ISME J.">
        <title>Identification of active gaseous-alkane degraders at natural gas seeps.</title>
        <authorList>
            <person name="Farhan Ul Haque M."/>
            <person name="Hernandez M."/>
            <person name="Crombie A.T."/>
            <person name="Murrell J.C."/>
        </authorList>
    </citation>
    <scope>NUCLEOTIDE SEQUENCE</scope>
    <source>
        <strain evidence="1">PC2</strain>
    </source>
</reference>
<dbReference type="Proteomes" id="UP001139104">
    <property type="component" value="Unassembled WGS sequence"/>
</dbReference>
<comment type="caution">
    <text evidence="1">The sequence shown here is derived from an EMBL/GenBank/DDBJ whole genome shotgun (WGS) entry which is preliminary data.</text>
</comment>
<sequence>MSNISLLSLQQVVASVEGDEDFAPPPLQFFEADGVTPIDLTGIEFTARVGMLPPLTSASGGGIAVSGNSLTFFMPAAAKIWPTGRFPFMLLASDGAYTRDLFAHSTLTVGQPASFSVTSCSPAGPANALSSLSGAALLALIANMPASVQQSLFSILADAQAAYVPNLDCSHVVNSQYIGSTPFLFTLG</sequence>
<gene>
    <name evidence="1" type="ORF">K2U94_15365</name>
</gene>
<accession>A0ABS9ZAP2</accession>
<proteinExistence type="predicted"/>
<dbReference type="RefSeq" id="WP_243068031.1">
    <property type="nucleotide sequence ID" value="NZ_JAIVFK010000039.1"/>
</dbReference>
<name>A0ABS9ZAP2_9HYPH</name>
<evidence type="ECO:0000313" key="1">
    <source>
        <dbReference type="EMBL" id="MCI4684121.1"/>
    </source>
</evidence>
<protein>
    <recommendedName>
        <fullName evidence="3">Phage protein Gp138 N-terminal domain-containing protein</fullName>
    </recommendedName>
</protein>